<gene>
    <name evidence="6" type="ORF">C7450_110198</name>
</gene>
<accession>A0A2V3U0Y2</accession>
<comment type="similarity">
    <text evidence="2">Belongs to the bacterial solute-binding protein 5 family.</text>
</comment>
<feature type="signal peptide" evidence="4">
    <location>
        <begin position="1"/>
        <end position="36"/>
    </location>
</feature>
<name>A0A2V3U0Y2_9HYPH</name>
<dbReference type="SUPFAM" id="SSF53850">
    <property type="entry name" value="Periplasmic binding protein-like II"/>
    <property type="match status" value="1"/>
</dbReference>
<protein>
    <submittedName>
        <fullName evidence="6">Peptide/nickel transport system substrate-binding protein</fullName>
    </submittedName>
</protein>
<evidence type="ECO:0000256" key="1">
    <source>
        <dbReference type="ARBA" id="ARBA00004418"/>
    </source>
</evidence>
<evidence type="ECO:0000256" key="3">
    <source>
        <dbReference type="ARBA" id="ARBA00022729"/>
    </source>
</evidence>
<dbReference type="PROSITE" id="PS51318">
    <property type="entry name" value="TAT"/>
    <property type="match status" value="1"/>
</dbReference>
<evidence type="ECO:0000313" key="6">
    <source>
        <dbReference type="EMBL" id="PXW55259.1"/>
    </source>
</evidence>
<dbReference type="InterPro" id="IPR039424">
    <property type="entry name" value="SBP_5"/>
</dbReference>
<evidence type="ECO:0000259" key="5">
    <source>
        <dbReference type="Pfam" id="PF00496"/>
    </source>
</evidence>
<dbReference type="PANTHER" id="PTHR30290">
    <property type="entry name" value="PERIPLASMIC BINDING COMPONENT OF ABC TRANSPORTER"/>
    <property type="match status" value="1"/>
</dbReference>
<dbReference type="CDD" id="cd08517">
    <property type="entry name" value="PBP2_NikA_DppA_OppA_like_13"/>
    <property type="match status" value="1"/>
</dbReference>
<dbReference type="PANTHER" id="PTHR30290:SF38">
    <property type="entry name" value="D,D-DIPEPTIDE-BINDING PERIPLASMIC PROTEIN DDPA-RELATED"/>
    <property type="match status" value="1"/>
</dbReference>
<dbReference type="Proteomes" id="UP000248021">
    <property type="component" value="Unassembled WGS sequence"/>
</dbReference>
<dbReference type="InterPro" id="IPR000914">
    <property type="entry name" value="SBP_5_dom"/>
</dbReference>
<reference evidence="6 7" key="1">
    <citation type="submission" date="2018-05" db="EMBL/GenBank/DDBJ databases">
        <title>Genomic Encyclopedia of Type Strains, Phase IV (KMG-IV): sequencing the most valuable type-strain genomes for metagenomic binning, comparative biology and taxonomic classification.</title>
        <authorList>
            <person name="Goeker M."/>
        </authorList>
    </citation>
    <scope>NUCLEOTIDE SEQUENCE [LARGE SCALE GENOMIC DNA]</scope>
    <source>
        <strain evidence="6 7">DSM 6462</strain>
    </source>
</reference>
<evidence type="ECO:0000313" key="7">
    <source>
        <dbReference type="Proteomes" id="UP000248021"/>
    </source>
</evidence>
<dbReference type="PROSITE" id="PS01040">
    <property type="entry name" value="SBP_BACTERIAL_5"/>
    <property type="match status" value="1"/>
</dbReference>
<dbReference type="InterPro" id="IPR023765">
    <property type="entry name" value="SBP_5_CS"/>
</dbReference>
<organism evidence="6 7">
    <name type="scientific">Chelatococcus asaccharovorans</name>
    <dbReference type="NCBI Taxonomy" id="28210"/>
    <lineage>
        <taxon>Bacteria</taxon>
        <taxon>Pseudomonadati</taxon>
        <taxon>Pseudomonadota</taxon>
        <taxon>Alphaproteobacteria</taxon>
        <taxon>Hyphomicrobiales</taxon>
        <taxon>Chelatococcaceae</taxon>
        <taxon>Chelatococcus</taxon>
    </lineage>
</organism>
<feature type="chain" id="PRO_5016102192" evidence="4">
    <location>
        <begin position="37"/>
        <end position="535"/>
    </location>
</feature>
<dbReference type="RefSeq" id="WP_245450069.1">
    <property type="nucleotide sequence ID" value="NZ_JAHBRY010000003.1"/>
</dbReference>
<sequence length="535" mass="58950">MSDDAKSAILLDRRQLLLLGSAALASGALMPYAASAAEGTLVMTINPEPNAMVSAFNTASPVAVISGKMTEGLLHYDFDLKPQPALATSWEIAPDGLSMTFKLRDGVKWHDGKPFTSADVAYSIMEILKQHHPRGRGVFAKVTAVETPDPLTAIIKLGEPTPALLYALAGWESPMLPKHVYEGTDVLRNPANNAPIGTGPFKFVEWQRGSHIILEKNPDYWDKGKPLLDKLFVRIYPEPSARVAAFEAGELHLGGDGPIPLNEVKRFQDNPAFKVETRGTEMNNSLDVLETNLRNEYLAKPQVRKALMHAVNRDLMAKTVWYGLAEILTGPIPKTLPHFYSADVPAYPFDVAKAEALLDEAGYKKDAKGTRFKLRLIYPTVGDTYDRAGQFLRQQFRKVGVELELQSVDVPTFIRRVYGEYDFDLSMFPASVTADPSIGLQRFYQSGAIKQGTPFVNASGYKNPEMDALLLKAAVEPDAGKRAAMFKRFQQIAMEDLPILPLVRPIYVTVANAKAKNFVTGPEGVRSHYATLSLD</sequence>
<dbReference type="GO" id="GO:0015833">
    <property type="term" value="P:peptide transport"/>
    <property type="evidence" value="ECO:0007669"/>
    <property type="project" value="TreeGrafter"/>
</dbReference>
<dbReference type="Pfam" id="PF00496">
    <property type="entry name" value="SBP_bac_5"/>
    <property type="match status" value="1"/>
</dbReference>
<dbReference type="GO" id="GO:0043190">
    <property type="term" value="C:ATP-binding cassette (ABC) transporter complex"/>
    <property type="evidence" value="ECO:0007669"/>
    <property type="project" value="InterPro"/>
</dbReference>
<feature type="domain" description="Solute-binding protein family 5" evidence="5">
    <location>
        <begin position="81"/>
        <end position="449"/>
    </location>
</feature>
<dbReference type="PIRSF" id="PIRSF002741">
    <property type="entry name" value="MppA"/>
    <property type="match status" value="1"/>
</dbReference>
<dbReference type="GO" id="GO:1904680">
    <property type="term" value="F:peptide transmembrane transporter activity"/>
    <property type="evidence" value="ECO:0007669"/>
    <property type="project" value="TreeGrafter"/>
</dbReference>
<evidence type="ECO:0000256" key="2">
    <source>
        <dbReference type="ARBA" id="ARBA00005695"/>
    </source>
</evidence>
<keyword evidence="7" id="KW-1185">Reference proteome</keyword>
<dbReference type="Gene3D" id="3.40.190.10">
    <property type="entry name" value="Periplasmic binding protein-like II"/>
    <property type="match status" value="1"/>
</dbReference>
<keyword evidence="3 4" id="KW-0732">Signal</keyword>
<proteinExistence type="inferred from homology"/>
<evidence type="ECO:0000256" key="4">
    <source>
        <dbReference type="SAM" id="SignalP"/>
    </source>
</evidence>
<dbReference type="AlphaFoldDB" id="A0A2V3U0Y2"/>
<comment type="caution">
    <text evidence="6">The sequence shown here is derived from an EMBL/GenBank/DDBJ whole genome shotgun (WGS) entry which is preliminary data.</text>
</comment>
<dbReference type="InterPro" id="IPR006311">
    <property type="entry name" value="TAT_signal"/>
</dbReference>
<dbReference type="Gene3D" id="3.10.105.10">
    <property type="entry name" value="Dipeptide-binding Protein, Domain 3"/>
    <property type="match status" value="1"/>
</dbReference>
<dbReference type="EMBL" id="QJJK01000010">
    <property type="protein sequence ID" value="PXW55259.1"/>
    <property type="molecule type" value="Genomic_DNA"/>
</dbReference>
<dbReference type="GO" id="GO:0030288">
    <property type="term" value="C:outer membrane-bounded periplasmic space"/>
    <property type="evidence" value="ECO:0007669"/>
    <property type="project" value="UniProtKB-ARBA"/>
</dbReference>
<dbReference type="Gene3D" id="3.90.76.10">
    <property type="entry name" value="Dipeptide-binding Protein, Domain 1"/>
    <property type="match status" value="1"/>
</dbReference>
<comment type="subcellular location">
    <subcellularLocation>
        <location evidence="1">Periplasm</location>
    </subcellularLocation>
</comment>
<dbReference type="InterPro" id="IPR030678">
    <property type="entry name" value="Peptide/Ni-bd"/>
</dbReference>